<accession>A0ABZ2BJM4</accession>
<dbReference type="EMBL" id="CP133152">
    <property type="protein sequence ID" value="WVT07681.1"/>
    <property type="molecule type" value="Genomic_DNA"/>
</dbReference>
<reference evidence="1" key="1">
    <citation type="submission" date="2023-08" db="EMBL/GenBank/DDBJ databases">
        <title>Complete genome sequence of Sinorhizobium chiapanecum ITTG S70 isolated from Acaciella angustissima nodules in Chiapas-Mexico.</title>
        <authorList>
            <person name="Rincon-Rosales R."/>
            <person name="Rogel M.A."/>
            <person name="Rincon-Medina C.I."/>
            <person name="Guerrero G."/>
            <person name="Manzano-Gomez L.A."/>
            <person name="Lopez-Lopez A."/>
            <person name="Rincon Molina F.A."/>
            <person name="Martinez-Romero E."/>
        </authorList>
    </citation>
    <scope>NUCLEOTIDE SEQUENCE</scope>
    <source>
        <strain evidence="1">ITTG S70</strain>
        <plasmid evidence="1">pSchITTGS70d</plasmid>
    </source>
</reference>
<dbReference type="Proteomes" id="UP001432360">
    <property type="component" value="Plasmid pSchITTGS70d"/>
</dbReference>
<sequence>MSLSVNPNDLALLAVMRRYFLVKDEVNVLKARLEAARKDVAEEISHFYDPRTNAIHAEDILAWHKLRKEMDELMSLAAIWGRGGNIETQQLALESSAEPAAANIPSFLDTRPSLD</sequence>
<protein>
    <submittedName>
        <fullName evidence="1">Uncharacterized protein</fullName>
    </submittedName>
</protein>
<evidence type="ECO:0000313" key="2">
    <source>
        <dbReference type="Proteomes" id="UP001432360"/>
    </source>
</evidence>
<geneLocation type="plasmid" evidence="1 2">
    <name>pSchITTGS70d</name>
</geneLocation>
<gene>
    <name evidence="1" type="ORF">RB548_26270</name>
</gene>
<organism evidence="1 2">
    <name type="scientific">Sinorhizobium chiapasense</name>
    <dbReference type="NCBI Taxonomy" id="501572"/>
    <lineage>
        <taxon>Bacteria</taxon>
        <taxon>Pseudomonadati</taxon>
        <taxon>Pseudomonadota</taxon>
        <taxon>Alphaproteobacteria</taxon>
        <taxon>Hyphomicrobiales</taxon>
        <taxon>Rhizobiaceae</taxon>
        <taxon>Sinorhizobium/Ensifer group</taxon>
        <taxon>Sinorhizobium</taxon>
    </lineage>
</organism>
<keyword evidence="2" id="KW-1185">Reference proteome</keyword>
<keyword evidence="1" id="KW-0614">Plasmid</keyword>
<evidence type="ECO:0000313" key="1">
    <source>
        <dbReference type="EMBL" id="WVT07681.1"/>
    </source>
</evidence>
<proteinExistence type="predicted"/>
<dbReference type="RefSeq" id="WP_331376697.1">
    <property type="nucleotide sequence ID" value="NZ_CP133152.1"/>
</dbReference>
<name>A0ABZ2BJM4_9HYPH</name>